<keyword evidence="3" id="KW-0813">Transport</keyword>
<feature type="domain" description="Solute-binding protein family 5" evidence="5">
    <location>
        <begin position="75"/>
        <end position="430"/>
    </location>
</feature>
<dbReference type="GO" id="GO:0015833">
    <property type="term" value="P:peptide transport"/>
    <property type="evidence" value="ECO:0007669"/>
    <property type="project" value="TreeGrafter"/>
</dbReference>
<dbReference type="OrthoDB" id="194307at2157"/>
<dbReference type="GO" id="GO:0043190">
    <property type="term" value="C:ATP-binding cassette (ABC) transporter complex"/>
    <property type="evidence" value="ECO:0007669"/>
    <property type="project" value="InterPro"/>
</dbReference>
<dbReference type="InterPro" id="IPR000914">
    <property type="entry name" value="SBP_5_dom"/>
</dbReference>
<protein>
    <submittedName>
        <fullName evidence="6">Peptide/nickel transport system substrate-binding protein</fullName>
    </submittedName>
</protein>
<dbReference type="AlphaFoldDB" id="A0A1I3R330"/>
<dbReference type="Pfam" id="PF00496">
    <property type="entry name" value="SBP_bac_5"/>
    <property type="match status" value="1"/>
</dbReference>
<dbReference type="Gene3D" id="3.10.105.10">
    <property type="entry name" value="Dipeptide-binding Protein, Domain 3"/>
    <property type="match status" value="1"/>
</dbReference>
<dbReference type="RefSeq" id="WP_005576979.1">
    <property type="nucleotide sequence ID" value="NZ_FORO01000027.1"/>
</dbReference>
<dbReference type="InterPro" id="IPR039424">
    <property type="entry name" value="SBP_5"/>
</dbReference>
<dbReference type="PIRSF" id="PIRSF002741">
    <property type="entry name" value="MppA"/>
    <property type="match status" value="1"/>
</dbReference>
<evidence type="ECO:0000256" key="1">
    <source>
        <dbReference type="ARBA" id="ARBA00004196"/>
    </source>
</evidence>
<dbReference type="Gene3D" id="3.40.190.10">
    <property type="entry name" value="Periplasmic binding protein-like II"/>
    <property type="match status" value="1"/>
</dbReference>
<evidence type="ECO:0000256" key="3">
    <source>
        <dbReference type="ARBA" id="ARBA00022448"/>
    </source>
</evidence>
<organism evidence="6 7">
    <name type="scientific">Natronobacterium gregoryi</name>
    <dbReference type="NCBI Taxonomy" id="44930"/>
    <lineage>
        <taxon>Archaea</taxon>
        <taxon>Methanobacteriati</taxon>
        <taxon>Methanobacteriota</taxon>
        <taxon>Stenosarchaea group</taxon>
        <taxon>Halobacteria</taxon>
        <taxon>Halobacteriales</taxon>
        <taxon>Natrialbaceae</taxon>
        <taxon>Natronobacterium</taxon>
    </lineage>
</organism>
<dbReference type="Proteomes" id="UP000182829">
    <property type="component" value="Unassembled WGS sequence"/>
</dbReference>
<name>A0A1I3R330_9EURY</name>
<proteinExistence type="inferred from homology"/>
<dbReference type="PANTHER" id="PTHR30290:SF10">
    <property type="entry name" value="PERIPLASMIC OLIGOPEPTIDE-BINDING PROTEIN-RELATED"/>
    <property type="match status" value="1"/>
</dbReference>
<evidence type="ECO:0000256" key="4">
    <source>
        <dbReference type="ARBA" id="ARBA00022729"/>
    </source>
</evidence>
<sequence>MTEQTNVTMDRRTALKTTLGAGTLAFAGCLADSNEDVFRVGSPWEVDRDPLDGGSALRRVGITEALVTVDYDATPGPGLAVDWERVADTRWEFSLREGVTFHDGETLTAETAVASLERTVESPAFASVPITAVEAVDESTVTLETDSPFAPLPAHLSRHEAVILGSGSFADGQLTKPVGTGPFAVESIQPGTELLAIRNNEYYGEVATIESVRYEVVEDDQIRRMKLENDELEMARILPQETVDDLESTDGVDVYTPEIPRIRFLTFDTTTEPFDDRQVRQAMNHAVDRRELTESVLEGVDEPAVGPISPALSDWANPDLEEPLYDPDRARDLLDDAGWTGDGGGDERTRGGEPLSVEVVTYDARSLPLIAEVIQGQLADVGIDLSIELVEYGTMLDRVSRESFDAYLTSWSTLWYPDPDRLADMFHSDSDLHHGYENEDVDDLLENARELEDREERRDRYYEVQSTVREDAPIAVLTNYTNVIAVSSAVGGYDPHPTETTYGLERVDRESG</sequence>
<dbReference type="PANTHER" id="PTHR30290">
    <property type="entry name" value="PERIPLASMIC BINDING COMPONENT OF ABC TRANSPORTER"/>
    <property type="match status" value="1"/>
</dbReference>
<gene>
    <name evidence="6" type="ORF">SAMN05443661_12740</name>
</gene>
<evidence type="ECO:0000313" key="7">
    <source>
        <dbReference type="Proteomes" id="UP000182829"/>
    </source>
</evidence>
<evidence type="ECO:0000259" key="5">
    <source>
        <dbReference type="Pfam" id="PF00496"/>
    </source>
</evidence>
<dbReference type="OMA" id="YIAYNVM"/>
<dbReference type="CDD" id="cd08490">
    <property type="entry name" value="PBP2_NikA_DppA_OppA_like_3"/>
    <property type="match status" value="1"/>
</dbReference>
<evidence type="ECO:0000256" key="2">
    <source>
        <dbReference type="ARBA" id="ARBA00005695"/>
    </source>
</evidence>
<comment type="subcellular location">
    <subcellularLocation>
        <location evidence="1">Cell envelope</location>
    </subcellularLocation>
</comment>
<dbReference type="SUPFAM" id="SSF53850">
    <property type="entry name" value="Periplasmic binding protein-like II"/>
    <property type="match status" value="1"/>
</dbReference>
<dbReference type="GO" id="GO:1904680">
    <property type="term" value="F:peptide transmembrane transporter activity"/>
    <property type="evidence" value="ECO:0007669"/>
    <property type="project" value="TreeGrafter"/>
</dbReference>
<dbReference type="EMBL" id="FORO01000027">
    <property type="protein sequence ID" value="SFJ40993.1"/>
    <property type="molecule type" value="Genomic_DNA"/>
</dbReference>
<reference evidence="6 7" key="1">
    <citation type="submission" date="2016-10" db="EMBL/GenBank/DDBJ databases">
        <authorList>
            <person name="de Groot N.N."/>
        </authorList>
    </citation>
    <scope>NUCLEOTIDE SEQUENCE [LARGE SCALE GENOMIC DNA]</scope>
    <source>
        <strain evidence="6 7">SP2</strain>
    </source>
</reference>
<dbReference type="Gene3D" id="3.90.76.10">
    <property type="entry name" value="Dipeptide-binding Protein, Domain 1"/>
    <property type="match status" value="1"/>
</dbReference>
<dbReference type="InterPro" id="IPR030678">
    <property type="entry name" value="Peptide/Ni-bd"/>
</dbReference>
<dbReference type="GeneID" id="14209261"/>
<accession>A0A1I3R330</accession>
<dbReference type="GO" id="GO:0042597">
    <property type="term" value="C:periplasmic space"/>
    <property type="evidence" value="ECO:0007669"/>
    <property type="project" value="UniProtKB-ARBA"/>
</dbReference>
<comment type="similarity">
    <text evidence="2">Belongs to the bacterial solute-binding protein 5 family.</text>
</comment>
<evidence type="ECO:0000313" key="6">
    <source>
        <dbReference type="EMBL" id="SFJ40993.1"/>
    </source>
</evidence>
<keyword evidence="4" id="KW-0732">Signal</keyword>